<comment type="caution">
    <text evidence="4">The sequence shown here is derived from an EMBL/GenBank/DDBJ whole genome shotgun (WGS) entry which is preliminary data.</text>
</comment>
<dbReference type="AlphaFoldDB" id="A0AAD5VWS8"/>
<dbReference type="SUPFAM" id="SSF53098">
    <property type="entry name" value="Ribonuclease H-like"/>
    <property type="match status" value="1"/>
</dbReference>
<feature type="compositionally biased region" description="Basic and acidic residues" evidence="2">
    <location>
        <begin position="740"/>
        <end position="770"/>
    </location>
</feature>
<feature type="compositionally biased region" description="Acidic residues" evidence="2">
    <location>
        <begin position="626"/>
        <end position="662"/>
    </location>
</feature>
<keyword evidence="5" id="KW-1185">Reference proteome</keyword>
<evidence type="ECO:0000259" key="3">
    <source>
        <dbReference type="PROSITE" id="PS50994"/>
    </source>
</evidence>
<dbReference type="InterPro" id="IPR001584">
    <property type="entry name" value="Integrase_cat-core"/>
</dbReference>
<reference evidence="4" key="1">
    <citation type="submission" date="2022-07" db="EMBL/GenBank/DDBJ databases">
        <title>Genome Sequence of Leucocoprinus birnbaumii.</title>
        <authorList>
            <person name="Buettner E."/>
        </authorList>
    </citation>
    <scope>NUCLEOTIDE SEQUENCE</scope>
    <source>
        <strain evidence="4">VT141</strain>
    </source>
</reference>
<feature type="compositionally biased region" description="Low complexity" evidence="2">
    <location>
        <begin position="966"/>
        <end position="993"/>
    </location>
</feature>
<evidence type="ECO:0000256" key="2">
    <source>
        <dbReference type="SAM" id="MobiDB-lite"/>
    </source>
</evidence>
<feature type="compositionally biased region" description="Basic and acidic residues" evidence="2">
    <location>
        <begin position="469"/>
        <end position="478"/>
    </location>
</feature>
<name>A0AAD5VWS8_9AGAR</name>
<dbReference type="PANTHER" id="PTHR46791:SF5">
    <property type="entry name" value="CLR5 DOMAIN-CONTAINING PROTEIN-RELATED"/>
    <property type="match status" value="1"/>
</dbReference>
<gene>
    <name evidence="4" type="ORF">NP233_g4769</name>
</gene>
<organism evidence="4 5">
    <name type="scientific">Leucocoprinus birnbaumii</name>
    <dbReference type="NCBI Taxonomy" id="56174"/>
    <lineage>
        <taxon>Eukaryota</taxon>
        <taxon>Fungi</taxon>
        <taxon>Dikarya</taxon>
        <taxon>Basidiomycota</taxon>
        <taxon>Agaricomycotina</taxon>
        <taxon>Agaricomycetes</taxon>
        <taxon>Agaricomycetidae</taxon>
        <taxon>Agaricales</taxon>
        <taxon>Agaricineae</taxon>
        <taxon>Agaricaceae</taxon>
        <taxon>Leucocoprinus</taxon>
    </lineage>
</organism>
<keyword evidence="1" id="KW-0694">RNA-binding</keyword>
<proteinExistence type="predicted"/>
<feature type="compositionally biased region" description="Polar residues" evidence="2">
    <location>
        <begin position="1040"/>
        <end position="1054"/>
    </location>
</feature>
<dbReference type="PROSITE" id="PS50994">
    <property type="entry name" value="INTEGRASE"/>
    <property type="match status" value="1"/>
</dbReference>
<evidence type="ECO:0000313" key="5">
    <source>
        <dbReference type="Proteomes" id="UP001213000"/>
    </source>
</evidence>
<dbReference type="PANTHER" id="PTHR46791">
    <property type="entry name" value="EXPRESSED PROTEIN"/>
    <property type="match status" value="1"/>
</dbReference>
<feature type="region of interest" description="Disordered" evidence="2">
    <location>
        <begin position="460"/>
        <end position="492"/>
    </location>
</feature>
<feature type="domain" description="Integrase catalytic" evidence="3">
    <location>
        <begin position="246"/>
        <end position="351"/>
    </location>
</feature>
<dbReference type="InterPro" id="IPR058913">
    <property type="entry name" value="Integrase_dom_put"/>
</dbReference>
<accession>A0AAD5VWS8</accession>
<feature type="compositionally biased region" description="Pro residues" evidence="2">
    <location>
        <begin position="596"/>
        <end position="608"/>
    </location>
</feature>
<sequence>MSLQLPPFPAQPTPPSPNLLGAVHILTTLYNNTGRLIHSQNYNHTRLSWHLSTLYNDALPLLLQISTAADQENVPGDWLLDCSQHFSDMIEHIRNLLQEKFTSEQPSNIVLPKPVILTRSKGRGRPRKDIDPEFLRQAMDPMISISQTKLARALGMDRKTLRYLLQKHNIPYKYNQLSDAELDRMVKEYKEKSPTGGIRYLVGAIHGNGLRVQRHRVAQSLLRVDQIGVHLRKRRQQAKIPRTKYSVSRPNALWHIDGHHKLIRWGFVIHGIIDGYSRKVVGVQASTNNKASTVLLLFLEAVGNHGLPSRVRGDRGGENKDVAIAMVLARGLNRASFMWGSSTHNSRIERLWVEVGTQFARNWRAFFTRLERLHSLDIHNPQDLWLLHYLFLDDLNTSCADFTTSWNAHPIAGEGHDKSPDYLWMHGRLTQGVYVDDCAGLSAHEINSFYGVFGPKRYPYPTDTGAGHPNDEDRSDTEADKDDSEWEDDSSMEENIEDIEQIIEDVHLTQELRIRHHPVPVPKHKNPLSGEQFLTFEYALDELERRHFVPEGYGITPEWDDDGYPAIETIKSLIYFSSFLNLSLPQWLRNRNAEDPNPPSSEITPPPLSQYRWQNASPLSMFEVPEREEEEKDDRTSEEEEELVDEEEDEDEGNEDEDEEEEKEKGGEESSSEDEILPLKKMGDTKMQAIKRGIALIYIAQQIIINQGLRSGNRSSRKSSGVMTKGKGGGRVKGKGKGKVTVELETGKEKGKEKEKEKGKGKGKGKEKGSGKVAKTKSTDFVKVASVVFLPDGVVNATSTSTTGPSSSVVRSLGSHFALPDPSIPLGSTVLEGLRLRCLAVLAEDTGISFPIGGSFEDIEAQLRDLFPELFEYFSTLSVYRGVDLTDDGEAKYKELPNWLLCSKERRQIKVVPGIIWPTGADLNRHTQSGSRTGFRHRTLYLSTLRPVPADIVNQFEAGTYNAEASPLPSSTRTASLSTRVTSTRTTSSAMRTRTQRVSSPSVISQSGTAASPIAVSTDTESDGDSSNTYRPQTVDRPAQSGSNQTGATTRSLTRAATVAVDDDDLENFSQGFSQSFSLGPSTVGMENPWEGTQNIGF</sequence>
<protein>
    <recommendedName>
        <fullName evidence="3">Integrase catalytic domain-containing protein</fullName>
    </recommendedName>
</protein>
<feature type="region of interest" description="Disordered" evidence="2">
    <location>
        <begin position="593"/>
        <end position="612"/>
    </location>
</feature>
<feature type="compositionally biased region" description="Low complexity" evidence="2">
    <location>
        <begin position="710"/>
        <end position="725"/>
    </location>
</feature>
<dbReference type="Pfam" id="PF24764">
    <property type="entry name" value="rva_4"/>
    <property type="match status" value="1"/>
</dbReference>
<feature type="compositionally biased region" description="Basic residues" evidence="2">
    <location>
        <begin position="728"/>
        <end position="738"/>
    </location>
</feature>
<dbReference type="Gene3D" id="3.30.420.10">
    <property type="entry name" value="Ribonuclease H-like superfamily/Ribonuclease H"/>
    <property type="match status" value="1"/>
</dbReference>
<feature type="region of interest" description="Disordered" evidence="2">
    <location>
        <begin position="622"/>
        <end position="680"/>
    </location>
</feature>
<dbReference type="InterPro" id="IPR012337">
    <property type="entry name" value="RNaseH-like_sf"/>
</dbReference>
<dbReference type="InterPro" id="IPR036397">
    <property type="entry name" value="RNaseH_sf"/>
</dbReference>
<evidence type="ECO:0000313" key="4">
    <source>
        <dbReference type="EMBL" id="KAJ3569874.1"/>
    </source>
</evidence>
<feature type="region of interest" description="Disordered" evidence="2">
    <location>
        <begin position="963"/>
        <end position="1054"/>
    </location>
</feature>
<dbReference type="GO" id="GO:0015074">
    <property type="term" value="P:DNA integration"/>
    <property type="evidence" value="ECO:0007669"/>
    <property type="project" value="InterPro"/>
</dbReference>
<feature type="compositionally biased region" description="Acidic residues" evidence="2">
    <location>
        <begin position="479"/>
        <end position="492"/>
    </location>
</feature>
<dbReference type="EMBL" id="JANIEX010000265">
    <property type="protein sequence ID" value="KAJ3569874.1"/>
    <property type="molecule type" value="Genomic_DNA"/>
</dbReference>
<dbReference type="Proteomes" id="UP001213000">
    <property type="component" value="Unassembled WGS sequence"/>
</dbReference>
<feature type="region of interest" description="Disordered" evidence="2">
    <location>
        <begin position="710"/>
        <end position="772"/>
    </location>
</feature>
<dbReference type="GO" id="GO:0005634">
    <property type="term" value="C:nucleus"/>
    <property type="evidence" value="ECO:0007669"/>
    <property type="project" value="UniProtKB-ARBA"/>
</dbReference>
<feature type="compositionally biased region" description="Polar residues" evidence="2">
    <location>
        <begin position="996"/>
        <end position="1032"/>
    </location>
</feature>
<evidence type="ECO:0000256" key="1">
    <source>
        <dbReference type="ARBA" id="ARBA00022884"/>
    </source>
</evidence>
<dbReference type="GO" id="GO:0003723">
    <property type="term" value="F:RNA binding"/>
    <property type="evidence" value="ECO:0007669"/>
    <property type="project" value="UniProtKB-KW"/>
</dbReference>